<dbReference type="GO" id="GO:0006508">
    <property type="term" value="P:proteolysis"/>
    <property type="evidence" value="ECO:0007669"/>
    <property type="project" value="UniProtKB-KW"/>
</dbReference>
<dbReference type="PROSITE" id="PS50994">
    <property type="entry name" value="INTEGRASE"/>
    <property type="match status" value="1"/>
</dbReference>
<dbReference type="Proteomes" id="UP000188268">
    <property type="component" value="Unassembled WGS sequence"/>
</dbReference>
<keyword evidence="6" id="KW-0064">Aspartyl protease</keyword>
<dbReference type="InterPro" id="IPR021109">
    <property type="entry name" value="Peptidase_aspartic_dom_sf"/>
</dbReference>
<dbReference type="CDD" id="cd09274">
    <property type="entry name" value="RNase_HI_RT_Ty3"/>
    <property type="match status" value="1"/>
</dbReference>
<dbReference type="GO" id="GO:0003964">
    <property type="term" value="F:RNA-directed DNA polymerase activity"/>
    <property type="evidence" value="ECO:0007669"/>
    <property type="project" value="UniProtKB-KW"/>
</dbReference>
<evidence type="ECO:0000256" key="12">
    <source>
        <dbReference type="ARBA" id="ARBA00022932"/>
    </source>
</evidence>
<sequence length="1393" mass="158163">MTNSKLPIIPESDESGDVDTIIKTQVEGMREKLRDDIRDIFDNLMAQRDQPPQFPPQDASSSTFPSGQTPPPPPSQDFSTTHGFTPPPWNSPRPQNLPLGYPPWSPNTNLPSSSTHSWPQNINQTSVHSQQWVPNTTQPHSNTSNYFPQNNTPWPPTYTQHTWPEQNTNQNGNQHYYPPRYKMELPKFNGTDFKSWAGSALAPVYITSIGGMANARWDTYLLELKKRFASKDFADFLFDLVRTWHIGTIQSYYNDFMALLNIAGIPESQALSIFLANLKDDILGQLRLHRPSTLQQAAEMSMLIESNLESTTKSSSYTKTTTTTQIQTIPATGYYRPPPPKSTLPPIITTPNPSKQSTITKTNTSPATHKKPTPAEIAERKKKGLCIWCQAKYSPGHKCYKSQLYSIGGQDGEDDSNLDFLVEELPEGAESNEFNSEVLESVEQPIISLHAIYGTSGYQTMRICCTIKHHSLIILIDSGSTHNFIDGNVVKKLGLKMNQRAQTEVTIADGTAVTTWGSCERLHWQVQGMHFSSTFMVLALKGCDMVLGIEWLVSLGPILWDFSMLTMQFMYDNNWKLLQGITPGHIRLSQSKQTLKFLNSMLVSQSQQPYTLMLAETTHSQLKLKPTAEIDATLQQFLEQYNILFEEPKGLPPSRPQDHRIPLKDESKTVKIRPYRHPSIHKDEIEKMIKEMLDSGVIRHSNSSFASPIVMIGIPTRAVLCQNGRPIAYFSKALGPKHVSLSVYEKEMLAVLMAVKKWNSYLSGRHFIIKTDHQSLKFLSNQQATTPAQQLWVTKMMGYDYEVQYGKGINNVVTYTLSRKPLATTAQLMAITSFNSELMGRIQASWETDTKLQQVILKLKQGQTSNSKYTWSGNQLHRKGKLVVGDDRELRRELLEYFHNSPLGGHAGMQATLSRITSVFYWKGLRKAVRHWVKDCITCQKHKTYNSAYPGLLQPLPVPETIWTDISMDFIEGLPKSRGKDVIFVVVDRLSKYAHLLLLSHTFTAIDIAQAFMDNIFKLHGMPATIVSDKDKIFFSTFWKELLRRQGVKLKTSTAYHPQTDGQTEVVNKCLESYLRCTSIVETIDRNLKAREAALSMMKFYLERAQNRMKLQADKRRSDREFKVGNWVYVKLQPYKQQSVAHRECLKLSAKYFGPYEILKRIGTVAYQLQLPESAKIHSTFHVSQLKMHNGDKPSALQLPLLNTEGTITKEPISIVDRRTVKRNNMVVTEVLVNRANTFLEDATWEVLSELQKHPTLLAWLPNPMGGIMVYLLMLRHSFFASSKTSTSYSFEVKNLGASLIDDLEDFAMGGMRNKASKYEEAEDVTKKTQQYRENDLESYFAVSSRSSSAPKSRATTSDPMFDVNIHNRQSASCRGIIHCKEDFFCCYGIWNR</sequence>
<dbReference type="Gene3D" id="1.10.340.70">
    <property type="match status" value="1"/>
</dbReference>
<keyword evidence="7" id="KW-0255">Endonuclease</keyword>
<keyword evidence="8" id="KW-0378">Hydrolase</keyword>
<dbReference type="Gene3D" id="3.30.420.10">
    <property type="entry name" value="Ribonuclease H-like superfamily/Ribonuclease H"/>
    <property type="match status" value="1"/>
</dbReference>
<keyword evidence="1" id="KW-0645">Protease</keyword>
<dbReference type="Gene3D" id="3.10.10.10">
    <property type="entry name" value="HIV Type 1 Reverse Transcriptase, subunit A, domain 1"/>
    <property type="match status" value="1"/>
</dbReference>
<dbReference type="Pfam" id="PF17921">
    <property type="entry name" value="Integrase_H2C2"/>
    <property type="match status" value="1"/>
</dbReference>
<dbReference type="Gene3D" id="2.40.70.10">
    <property type="entry name" value="Acid Proteases"/>
    <property type="match status" value="1"/>
</dbReference>
<keyword evidence="10" id="KW-0229">DNA integration</keyword>
<dbReference type="InterPro" id="IPR001584">
    <property type="entry name" value="Integrase_cat-core"/>
</dbReference>
<dbReference type="OMA" id="MANARWD"/>
<dbReference type="SUPFAM" id="SSF50630">
    <property type="entry name" value="Acid proteases"/>
    <property type="match status" value="1"/>
</dbReference>
<dbReference type="Pfam" id="PF24626">
    <property type="entry name" value="SH3_Tf2-1"/>
    <property type="match status" value="1"/>
</dbReference>
<gene>
    <name evidence="17" type="ORF">CCACVL1_09359</name>
</gene>
<dbReference type="GO" id="GO:0046872">
    <property type="term" value="F:metal ion binding"/>
    <property type="evidence" value="ECO:0007669"/>
    <property type="project" value="UniProtKB-KW"/>
</dbReference>
<evidence type="ECO:0000256" key="4">
    <source>
        <dbReference type="ARBA" id="ARBA00022722"/>
    </source>
</evidence>
<dbReference type="GO" id="GO:0003887">
    <property type="term" value="F:DNA-directed DNA polymerase activity"/>
    <property type="evidence" value="ECO:0007669"/>
    <property type="project" value="UniProtKB-KW"/>
</dbReference>
<dbReference type="OrthoDB" id="5554229at2759"/>
<evidence type="ECO:0000313" key="18">
    <source>
        <dbReference type="Proteomes" id="UP000188268"/>
    </source>
</evidence>
<keyword evidence="4" id="KW-0540">Nuclease</keyword>
<keyword evidence="13" id="KW-0238">DNA-binding</keyword>
<evidence type="ECO:0000256" key="9">
    <source>
        <dbReference type="ARBA" id="ARBA00022842"/>
    </source>
</evidence>
<evidence type="ECO:0000256" key="5">
    <source>
        <dbReference type="ARBA" id="ARBA00022723"/>
    </source>
</evidence>
<evidence type="ECO:0000313" key="17">
    <source>
        <dbReference type="EMBL" id="OMO86983.1"/>
    </source>
</evidence>
<dbReference type="GO" id="GO:0003677">
    <property type="term" value="F:DNA binding"/>
    <property type="evidence" value="ECO:0007669"/>
    <property type="project" value="UniProtKB-KW"/>
</dbReference>
<evidence type="ECO:0000256" key="14">
    <source>
        <dbReference type="ARBA" id="ARBA00023172"/>
    </source>
</evidence>
<keyword evidence="3" id="KW-0548">Nucleotidyltransferase</keyword>
<name>A0A1R3IWP6_COCAP</name>
<dbReference type="GO" id="GO:0004190">
    <property type="term" value="F:aspartic-type endopeptidase activity"/>
    <property type="evidence" value="ECO:0007669"/>
    <property type="project" value="UniProtKB-KW"/>
</dbReference>
<dbReference type="GO" id="GO:0015074">
    <property type="term" value="P:DNA integration"/>
    <property type="evidence" value="ECO:0007669"/>
    <property type="project" value="UniProtKB-KW"/>
</dbReference>
<reference evidence="17 18" key="1">
    <citation type="submission" date="2013-09" db="EMBL/GenBank/DDBJ databases">
        <title>Corchorus capsularis genome sequencing.</title>
        <authorList>
            <person name="Alam M."/>
            <person name="Haque M.S."/>
            <person name="Islam M.S."/>
            <person name="Emdad E.M."/>
            <person name="Islam M.M."/>
            <person name="Ahmed B."/>
            <person name="Halim A."/>
            <person name="Hossen Q.M.M."/>
            <person name="Hossain M.Z."/>
            <person name="Ahmed R."/>
            <person name="Khan M.M."/>
            <person name="Islam R."/>
            <person name="Rashid M.M."/>
            <person name="Khan S.A."/>
            <person name="Rahman M.S."/>
            <person name="Alam M."/>
        </authorList>
    </citation>
    <scope>NUCLEOTIDE SEQUENCE [LARGE SCALE GENOMIC DNA]</scope>
    <source>
        <strain evidence="18">cv. CVL-1</strain>
        <tissue evidence="17">Whole seedling</tissue>
    </source>
</reference>
<dbReference type="PANTHER" id="PTHR37984">
    <property type="entry name" value="PROTEIN CBG26694"/>
    <property type="match status" value="1"/>
</dbReference>
<keyword evidence="5" id="KW-0479">Metal-binding</keyword>
<evidence type="ECO:0000256" key="2">
    <source>
        <dbReference type="ARBA" id="ARBA00022679"/>
    </source>
</evidence>
<feature type="compositionally biased region" description="Polar residues" evidence="15">
    <location>
        <begin position="106"/>
        <end position="121"/>
    </location>
</feature>
<keyword evidence="14" id="KW-0233">DNA recombination</keyword>
<dbReference type="GO" id="GO:0006310">
    <property type="term" value="P:DNA recombination"/>
    <property type="evidence" value="ECO:0007669"/>
    <property type="project" value="UniProtKB-KW"/>
</dbReference>
<dbReference type="CDD" id="cd00303">
    <property type="entry name" value="retropepsin_like"/>
    <property type="match status" value="1"/>
</dbReference>
<dbReference type="SUPFAM" id="SSF56672">
    <property type="entry name" value="DNA/RNA polymerases"/>
    <property type="match status" value="1"/>
</dbReference>
<dbReference type="Gramene" id="OMO86983">
    <property type="protein sequence ID" value="OMO86983"/>
    <property type="gene ID" value="CCACVL1_09359"/>
</dbReference>
<feature type="region of interest" description="Disordered" evidence="15">
    <location>
        <begin position="1"/>
        <end position="20"/>
    </location>
</feature>
<dbReference type="InterPro" id="IPR036397">
    <property type="entry name" value="RNaseH_sf"/>
</dbReference>
<evidence type="ECO:0000256" key="11">
    <source>
        <dbReference type="ARBA" id="ARBA00022918"/>
    </source>
</evidence>
<feature type="compositionally biased region" description="Low complexity" evidence="15">
    <location>
        <begin position="47"/>
        <end position="67"/>
    </location>
</feature>
<dbReference type="Pfam" id="PF17917">
    <property type="entry name" value="RT_RNaseH"/>
    <property type="match status" value="1"/>
</dbReference>
<evidence type="ECO:0000256" key="8">
    <source>
        <dbReference type="ARBA" id="ARBA00022801"/>
    </source>
</evidence>
<keyword evidence="9" id="KW-0460">Magnesium</keyword>
<dbReference type="Pfam" id="PF08284">
    <property type="entry name" value="RVP_2"/>
    <property type="match status" value="1"/>
</dbReference>
<protein>
    <submittedName>
        <fullName evidence="17">Integrase, catalytic core</fullName>
    </submittedName>
</protein>
<feature type="domain" description="Integrase catalytic" evidence="16">
    <location>
        <begin position="953"/>
        <end position="1127"/>
    </location>
</feature>
<dbReference type="InterPro" id="IPR043502">
    <property type="entry name" value="DNA/RNA_pol_sf"/>
</dbReference>
<evidence type="ECO:0000256" key="13">
    <source>
        <dbReference type="ARBA" id="ARBA00023125"/>
    </source>
</evidence>
<keyword evidence="18" id="KW-1185">Reference proteome</keyword>
<keyword evidence="2" id="KW-0808">Transferase</keyword>
<evidence type="ECO:0000256" key="1">
    <source>
        <dbReference type="ARBA" id="ARBA00022670"/>
    </source>
</evidence>
<accession>A0A1R3IWP6</accession>
<dbReference type="InterPro" id="IPR050951">
    <property type="entry name" value="Retrovirus_Pol_polyprotein"/>
</dbReference>
<evidence type="ECO:0000256" key="10">
    <source>
        <dbReference type="ARBA" id="ARBA00022908"/>
    </source>
</evidence>
<dbReference type="InterPro" id="IPR041588">
    <property type="entry name" value="Integrase_H2C2"/>
</dbReference>
<comment type="caution">
    <text evidence="17">The sequence shown here is derived from an EMBL/GenBank/DDBJ whole genome shotgun (WGS) entry which is preliminary data.</text>
</comment>
<dbReference type="PANTHER" id="PTHR37984:SF5">
    <property type="entry name" value="PROTEIN NYNRIN-LIKE"/>
    <property type="match status" value="1"/>
</dbReference>
<feature type="compositionally biased region" description="Polar residues" evidence="15">
    <location>
        <begin position="352"/>
        <end position="367"/>
    </location>
</feature>
<dbReference type="GO" id="GO:0004519">
    <property type="term" value="F:endonuclease activity"/>
    <property type="evidence" value="ECO:0007669"/>
    <property type="project" value="UniProtKB-KW"/>
</dbReference>
<evidence type="ECO:0000256" key="7">
    <source>
        <dbReference type="ARBA" id="ARBA00022759"/>
    </source>
</evidence>
<dbReference type="SUPFAM" id="SSF53098">
    <property type="entry name" value="Ribonuclease H-like"/>
    <property type="match status" value="1"/>
</dbReference>
<dbReference type="InterPro" id="IPR041373">
    <property type="entry name" value="RT_RNaseH"/>
</dbReference>
<dbReference type="InterPro" id="IPR056924">
    <property type="entry name" value="SH3_Tf2-1"/>
</dbReference>
<feature type="region of interest" description="Disordered" evidence="15">
    <location>
        <begin position="330"/>
        <end position="376"/>
    </location>
</feature>
<evidence type="ECO:0000256" key="6">
    <source>
        <dbReference type="ARBA" id="ARBA00022750"/>
    </source>
</evidence>
<organism evidence="17 18">
    <name type="scientific">Corchorus capsularis</name>
    <name type="common">Jute</name>
    <dbReference type="NCBI Taxonomy" id="210143"/>
    <lineage>
        <taxon>Eukaryota</taxon>
        <taxon>Viridiplantae</taxon>
        <taxon>Streptophyta</taxon>
        <taxon>Embryophyta</taxon>
        <taxon>Tracheophyta</taxon>
        <taxon>Spermatophyta</taxon>
        <taxon>Magnoliopsida</taxon>
        <taxon>eudicotyledons</taxon>
        <taxon>Gunneridae</taxon>
        <taxon>Pentapetalae</taxon>
        <taxon>rosids</taxon>
        <taxon>malvids</taxon>
        <taxon>Malvales</taxon>
        <taxon>Malvaceae</taxon>
        <taxon>Grewioideae</taxon>
        <taxon>Apeibeae</taxon>
        <taxon>Corchorus</taxon>
    </lineage>
</organism>
<evidence type="ECO:0000256" key="3">
    <source>
        <dbReference type="ARBA" id="ARBA00022695"/>
    </source>
</evidence>
<evidence type="ECO:0000259" key="16">
    <source>
        <dbReference type="PROSITE" id="PS50994"/>
    </source>
</evidence>
<dbReference type="InterPro" id="IPR012337">
    <property type="entry name" value="RNaseH-like_sf"/>
</dbReference>
<keyword evidence="12" id="KW-0239">DNA-directed DNA polymerase</keyword>
<keyword evidence="11" id="KW-0695">RNA-directed DNA polymerase</keyword>
<evidence type="ECO:0000256" key="15">
    <source>
        <dbReference type="SAM" id="MobiDB-lite"/>
    </source>
</evidence>
<dbReference type="EMBL" id="AWWV01009351">
    <property type="protein sequence ID" value="OMO86983.1"/>
    <property type="molecule type" value="Genomic_DNA"/>
</dbReference>
<feature type="region of interest" description="Disordered" evidence="15">
    <location>
        <begin position="40"/>
        <end position="121"/>
    </location>
</feature>
<proteinExistence type="predicted"/>
<dbReference type="FunFam" id="1.10.340.70:FF:000001">
    <property type="entry name" value="Retrovirus-related Pol polyprotein from transposon gypsy-like Protein"/>
    <property type="match status" value="1"/>
</dbReference>